<dbReference type="InterPro" id="IPR024185">
    <property type="entry name" value="FTHF_cligase-like_sf"/>
</dbReference>
<accession>A0A239WFL9</accession>
<keyword evidence="4" id="KW-0460">Magnesium</keyword>
<dbReference type="PANTHER" id="PTHR23407">
    <property type="entry name" value="ATPASE INHIBITOR/5-FORMYLTETRAHYDROFOLATE CYCLO-LIGASE"/>
    <property type="match status" value="1"/>
</dbReference>
<evidence type="ECO:0000313" key="6">
    <source>
        <dbReference type="EMBL" id="SNV32688.1"/>
    </source>
</evidence>
<dbReference type="GO" id="GO:0009396">
    <property type="term" value="P:folic acid-containing compound biosynthetic process"/>
    <property type="evidence" value="ECO:0007669"/>
    <property type="project" value="TreeGrafter"/>
</dbReference>
<dbReference type="KEGG" id="cgrn:4412665_00834"/>
<keyword evidence="2 4" id="KW-0547">Nucleotide-binding</keyword>
<dbReference type="Pfam" id="PF01812">
    <property type="entry name" value="5-FTHF_cyc-lig"/>
    <property type="match status" value="1"/>
</dbReference>
<dbReference type="EMBL" id="LT906441">
    <property type="protein sequence ID" value="SNV32688.1"/>
    <property type="molecule type" value="Genomic_DNA"/>
</dbReference>
<organism evidence="6 7">
    <name type="scientific">Cutibacterium granulosum</name>
    <dbReference type="NCBI Taxonomy" id="33011"/>
    <lineage>
        <taxon>Bacteria</taxon>
        <taxon>Bacillati</taxon>
        <taxon>Actinomycetota</taxon>
        <taxon>Actinomycetes</taxon>
        <taxon>Propionibacteriales</taxon>
        <taxon>Propionibacteriaceae</taxon>
        <taxon>Cutibacterium</taxon>
    </lineage>
</organism>
<dbReference type="GO" id="GO:0030272">
    <property type="term" value="F:5-formyltetrahydrofolate cyclo-ligase activity"/>
    <property type="evidence" value="ECO:0007669"/>
    <property type="project" value="UniProtKB-EC"/>
</dbReference>
<dbReference type="eggNOG" id="COG0212">
    <property type="taxonomic scope" value="Bacteria"/>
</dbReference>
<keyword evidence="3 4" id="KW-0067">ATP-binding</keyword>
<dbReference type="GO" id="GO:0046872">
    <property type="term" value="F:metal ion binding"/>
    <property type="evidence" value="ECO:0007669"/>
    <property type="project" value="UniProtKB-KW"/>
</dbReference>
<feature type="compositionally biased region" description="Basic and acidic residues" evidence="5">
    <location>
        <begin position="24"/>
        <end position="36"/>
    </location>
</feature>
<sequence length="234" mass="25716">MTDNPSGSDAEPNTPNDPSRNPVHRVDGGDEPRHPSELPSRTSEVKRQWRDRSRRSRTSAQRLASRPQVDARRTEAALEELAGVKAVCTYLSRSPEPDTLELARGLVAAGTRVLAPVLTDGRGHGLGHPAWAWFTPEDVRPGLWSIPEPCGPLLPADSIKQCDVILCSALWVDRRGYRVGVGGGWYDRVLEDRRTGAPVWAVVDDCEIVDEVPRQPWDLPVDAAFTQTGLHPLG</sequence>
<keyword evidence="6" id="KW-0436">Ligase</keyword>
<dbReference type="GO" id="GO:0005524">
    <property type="term" value="F:ATP binding"/>
    <property type="evidence" value="ECO:0007669"/>
    <property type="project" value="UniProtKB-KW"/>
</dbReference>
<comment type="catalytic activity">
    <reaction evidence="4">
        <text>(6S)-5-formyl-5,6,7,8-tetrahydrofolate + ATP = (6R)-5,10-methenyltetrahydrofolate + ADP + phosphate</text>
        <dbReference type="Rhea" id="RHEA:10488"/>
        <dbReference type="ChEBI" id="CHEBI:30616"/>
        <dbReference type="ChEBI" id="CHEBI:43474"/>
        <dbReference type="ChEBI" id="CHEBI:57455"/>
        <dbReference type="ChEBI" id="CHEBI:57457"/>
        <dbReference type="ChEBI" id="CHEBI:456216"/>
        <dbReference type="EC" id="6.3.3.2"/>
    </reaction>
</comment>
<gene>
    <name evidence="6" type="ORF">SAMEA4412665_00834</name>
</gene>
<name>A0A239WFL9_9ACTN</name>
<proteinExistence type="inferred from homology"/>
<evidence type="ECO:0000313" key="7">
    <source>
        <dbReference type="Proteomes" id="UP000215332"/>
    </source>
</evidence>
<evidence type="ECO:0000256" key="4">
    <source>
        <dbReference type="RuleBase" id="RU361279"/>
    </source>
</evidence>
<protein>
    <recommendedName>
        <fullName evidence="4">5-formyltetrahydrofolate cyclo-ligase</fullName>
        <ecNumber evidence="4">6.3.3.2</ecNumber>
    </recommendedName>
</protein>
<dbReference type="AlphaFoldDB" id="A0A239WFL9"/>
<dbReference type="EC" id="6.3.3.2" evidence="4"/>
<feature type="compositionally biased region" description="Polar residues" evidence="5">
    <location>
        <begin position="1"/>
        <end position="19"/>
    </location>
</feature>
<dbReference type="GO" id="GO:0035999">
    <property type="term" value="P:tetrahydrofolate interconversion"/>
    <property type="evidence" value="ECO:0007669"/>
    <property type="project" value="TreeGrafter"/>
</dbReference>
<evidence type="ECO:0000256" key="1">
    <source>
        <dbReference type="ARBA" id="ARBA00010638"/>
    </source>
</evidence>
<comment type="similarity">
    <text evidence="1 4">Belongs to the 5-formyltetrahydrofolate cyclo-ligase family.</text>
</comment>
<dbReference type="InterPro" id="IPR002698">
    <property type="entry name" value="FTHF_cligase"/>
</dbReference>
<keyword evidence="4" id="KW-0479">Metal-binding</keyword>
<dbReference type="InterPro" id="IPR037171">
    <property type="entry name" value="NagB/RpiA_transferase-like"/>
</dbReference>
<evidence type="ECO:0000256" key="3">
    <source>
        <dbReference type="ARBA" id="ARBA00022840"/>
    </source>
</evidence>
<dbReference type="PANTHER" id="PTHR23407:SF1">
    <property type="entry name" value="5-FORMYLTETRAHYDROFOLATE CYCLO-LIGASE"/>
    <property type="match status" value="1"/>
</dbReference>
<comment type="cofactor">
    <cofactor evidence="4">
        <name>Mg(2+)</name>
        <dbReference type="ChEBI" id="CHEBI:18420"/>
    </cofactor>
</comment>
<dbReference type="SUPFAM" id="SSF100950">
    <property type="entry name" value="NagB/RpiA/CoA transferase-like"/>
    <property type="match status" value="1"/>
</dbReference>
<dbReference type="Proteomes" id="UP000215332">
    <property type="component" value="Chromosome 1"/>
</dbReference>
<reference evidence="6 7" key="1">
    <citation type="submission" date="2017-06" db="EMBL/GenBank/DDBJ databases">
        <authorList>
            <consortium name="Pathogen Informatics"/>
        </authorList>
    </citation>
    <scope>NUCLEOTIDE SEQUENCE [LARGE SCALE GENOMIC DNA]</scope>
    <source>
        <strain evidence="6 7">NCTC11865</strain>
    </source>
</reference>
<evidence type="ECO:0000256" key="2">
    <source>
        <dbReference type="ARBA" id="ARBA00022741"/>
    </source>
</evidence>
<dbReference type="NCBIfam" id="TIGR02727">
    <property type="entry name" value="MTHFS_bact"/>
    <property type="match status" value="1"/>
</dbReference>
<feature type="region of interest" description="Disordered" evidence="5">
    <location>
        <begin position="1"/>
        <end position="72"/>
    </location>
</feature>
<dbReference type="Gene3D" id="3.40.50.10420">
    <property type="entry name" value="NagB/RpiA/CoA transferase-like"/>
    <property type="match status" value="1"/>
</dbReference>
<evidence type="ECO:0000256" key="5">
    <source>
        <dbReference type="SAM" id="MobiDB-lite"/>
    </source>
</evidence>